<dbReference type="EMBL" id="MKZY01000011">
    <property type="protein sequence ID" value="OOO04288.1"/>
    <property type="molecule type" value="Genomic_DNA"/>
</dbReference>
<dbReference type="SUPFAM" id="SSF53720">
    <property type="entry name" value="ALDH-like"/>
    <property type="match status" value="1"/>
</dbReference>
<dbReference type="Pfam" id="PF00171">
    <property type="entry name" value="Aldedh"/>
    <property type="match status" value="1"/>
</dbReference>
<evidence type="ECO:0000259" key="2">
    <source>
        <dbReference type="Pfam" id="PF00171"/>
    </source>
</evidence>
<dbReference type="PANTHER" id="PTHR43353">
    <property type="entry name" value="SUCCINATE-SEMIALDEHYDE DEHYDROGENASE, MITOCHONDRIAL"/>
    <property type="match status" value="1"/>
</dbReference>
<reference evidence="3 4" key="1">
    <citation type="submission" date="2016-10" db="EMBL/GenBank/DDBJ databases">
        <title>Genome sequencing of Aspergillus oryzae BCC7051.</title>
        <authorList>
            <person name="Thammarongtham C."/>
            <person name="Vorapreeda T."/>
            <person name="Nookaew I."/>
            <person name="Srisuk T."/>
            <person name="Land M."/>
            <person name="Jeennor S."/>
            <person name="Laoteng K."/>
        </authorList>
    </citation>
    <scope>NUCLEOTIDE SEQUENCE [LARGE SCALE GENOMIC DNA]</scope>
    <source>
        <strain evidence="3 4">BCC7051</strain>
    </source>
</reference>
<feature type="domain" description="Aldehyde dehydrogenase" evidence="2">
    <location>
        <begin position="32"/>
        <end position="87"/>
    </location>
</feature>
<dbReference type="GO" id="GO:0004777">
    <property type="term" value="F:succinate-semialdehyde dehydrogenase (NAD+) activity"/>
    <property type="evidence" value="ECO:0007669"/>
    <property type="project" value="TreeGrafter"/>
</dbReference>
<gene>
    <name evidence="3" type="ORF">OAory_01051350</name>
</gene>
<dbReference type="GO" id="GO:0009450">
    <property type="term" value="P:gamma-aminobutyric acid catabolic process"/>
    <property type="evidence" value="ECO:0007669"/>
    <property type="project" value="TreeGrafter"/>
</dbReference>
<name>A0A1S9D5C7_ASPOZ</name>
<accession>A0A1S9D5C7</accession>
<dbReference type="Proteomes" id="UP000190312">
    <property type="component" value="Unassembled WGS sequence"/>
</dbReference>
<dbReference type="InterPro" id="IPR050740">
    <property type="entry name" value="Aldehyde_DH_Superfamily"/>
</dbReference>
<evidence type="ECO:0000313" key="4">
    <source>
        <dbReference type="Proteomes" id="UP000190312"/>
    </source>
</evidence>
<protein>
    <submittedName>
        <fullName evidence="3">Aldehyde Dehydrogenase</fullName>
    </submittedName>
</protein>
<dbReference type="InterPro" id="IPR016163">
    <property type="entry name" value="Ald_DH_C"/>
</dbReference>
<evidence type="ECO:0000256" key="1">
    <source>
        <dbReference type="ARBA" id="ARBA00023002"/>
    </source>
</evidence>
<comment type="caution">
    <text evidence="3">The sequence shown here is derived from an EMBL/GenBank/DDBJ whole genome shotgun (WGS) entry which is preliminary data.</text>
</comment>
<dbReference type="PANTHER" id="PTHR43353:SF5">
    <property type="entry name" value="SUCCINATE-SEMIALDEHYDE DEHYDROGENASE, MITOCHONDRIAL"/>
    <property type="match status" value="1"/>
</dbReference>
<dbReference type="InterPro" id="IPR016161">
    <property type="entry name" value="Ald_DH/histidinol_DH"/>
</dbReference>
<dbReference type="AlphaFoldDB" id="A0A1S9D5C7"/>
<proteinExistence type="predicted"/>
<keyword evidence="1" id="KW-0560">Oxidoreductase</keyword>
<evidence type="ECO:0000313" key="3">
    <source>
        <dbReference type="EMBL" id="OOO04288.1"/>
    </source>
</evidence>
<sequence>MTHDMRLASEKTFRPVAALFAFDEEEEAIREENRLFRVAEALEVGMVGANTGTVSNVAAPLGGIKESGLEREGSKYGIDEFAQVKIITIGGLPLT</sequence>
<dbReference type="OrthoDB" id="4507105at2759"/>
<organism evidence="3 4">
    <name type="scientific">Aspergillus oryzae</name>
    <name type="common">Yellow koji mold</name>
    <dbReference type="NCBI Taxonomy" id="5062"/>
    <lineage>
        <taxon>Eukaryota</taxon>
        <taxon>Fungi</taxon>
        <taxon>Dikarya</taxon>
        <taxon>Ascomycota</taxon>
        <taxon>Pezizomycotina</taxon>
        <taxon>Eurotiomycetes</taxon>
        <taxon>Eurotiomycetidae</taxon>
        <taxon>Eurotiales</taxon>
        <taxon>Aspergillaceae</taxon>
        <taxon>Aspergillus</taxon>
        <taxon>Aspergillus subgen. Circumdati</taxon>
    </lineage>
</organism>
<dbReference type="VEuPathDB" id="FungiDB:AO090023000754"/>
<dbReference type="Gene3D" id="3.40.309.10">
    <property type="entry name" value="Aldehyde Dehydrogenase, Chain A, domain 2"/>
    <property type="match status" value="1"/>
</dbReference>
<dbReference type="InterPro" id="IPR015590">
    <property type="entry name" value="Aldehyde_DH_dom"/>
</dbReference>